<dbReference type="Gene3D" id="2.60.200.40">
    <property type="match status" value="1"/>
</dbReference>
<dbReference type="InterPro" id="IPR017438">
    <property type="entry name" value="ATP-NAD_kinase_N"/>
</dbReference>
<dbReference type="NCBIfam" id="TIGR00147">
    <property type="entry name" value="YegS/Rv2252/BmrU family lipid kinase"/>
    <property type="match status" value="1"/>
</dbReference>
<evidence type="ECO:0000256" key="3">
    <source>
        <dbReference type="ARBA" id="ARBA00022516"/>
    </source>
</evidence>
<dbReference type="NCBIfam" id="NF008882">
    <property type="entry name" value="PRK11914.1"/>
    <property type="match status" value="1"/>
</dbReference>
<dbReference type="InterPro" id="IPR005218">
    <property type="entry name" value="Diacylglycerol/lipid_kinase"/>
</dbReference>
<dbReference type="InterPro" id="IPR001206">
    <property type="entry name" value="Diacylglycerol_kinase_cat_dom"/>
</dbReference>
<proteinExistence type="inferred from homology"/>
<gene>
    <name evidence="14" type="ORF">CLV30_111165</name>
</gene>
<dbReference type="GO" id="GO:0046872">
    <property type="term" value="F:metal ion binding"/>
    <property type="evidence" value="ECO:0007669"/>
    <property type="project" value="UniProtKB-KW"/>
</dbReference>
<keyword evidence="3" id="KW-0444">Lipid biosynthesis</keyword>
<dbReference type="Pfam" id="PF19279">
    <property type="entry name" value="YegS_C"/>
    <property type="match status" value="1"/>
</dbReference>
<name>A0A2P8DYA7_9ACTN</name>
<evidence type="ECO:0000259" key="13">
    <source>
        <dbReference type="PROSITE" id="PS50146"/>
    </source>
</evidence>
<keyword evidence="6" id="KW-0547">Nucleotide-binding</keyword>
<dbReference type="PANTHER" id="PTHR12358">
    <property type="entry name" value="SPHINGOSINE KINASE"/>
    <property type="match status" value="1"/>
</dbReference>
<dbReference type="InterPro" id="IPR045540">
    <property type="entry name" value="YegS/DAGK_C"/>
</dbReference>
<dbReference type="OrthoDB" id="142078at2"/>
<keyword evidence="15" id="KW-1185">Reference proteome</keyword>
<evidence type="ECO:0000256" key="8">
    <source>
        <dbReference type="ARBA" id="ARBA00022840"/>
    </source>
</evidence>
<comment type="cofactor">
    <cofactor evidence="1">
        <name>Mg(2+)</name>
        <dbReference type="ChEBI" id="CHEBI:18420"/>
    </cofactor>
</comment>
<accession>A0A2P8DYA7</accession>
<dbReference type="GO" id="GO:0005524">
    <property type="term" value="F:ATP binding"/>
    <property type="evidence" value="ECO:0007669"/>
    <property type="project" value="UniProtKB-KW"/>
</dbReference>
<keyword evidence="10" id="KW-0443">Lipid metabolism</keyword>
<dbReference type="GO" id="GO:0008654">
    <property type="term" value="P:phospholipid biosynthetic process"/>
    <property type="evidence" value="ECO:0007669"/>
    <property type="project" value="UniProtKB-KW"/>
</dbReference>
<dbReference type="AlphaFoldDB" id="A0A2P8DYA7"/>
<evidence type="ECO:0000256" key="9">
    <source>
        <dbReference type="ARBA" id="ARBA00022842"/>
    </source>
</evidence>
<dbReference type="PANTHER" id="PTHR12358:SF106">
    <property type="entry name" value="LIPID KINASE YEGS"/>
    <property type="match status" value="1"/>
</dbReference>
<dbReference type="Pfam" id="PF00781">
    <property type="entry name" value="DAGK_cat"/>
    <property type="match status" value="1"/>
</dbReference>
<evidence type="ECO:0000256" key="7">
    <source>
        <dbReference type="ARBA" id="ARBA00022777"/>
    </source>
</evidence>
<evidence type="ECO:0000256" key="2">
    <source>
        <dbReference type="ARBA" id="ARBA00005983"/>
    </source>
</evidence>
<dbReference type="GO" id="GO:0005886">
    <property type="term" value="C:plasma membrane"/>
    <property type="evidence" value="ECO:0007669"/>
    <property type="project" value="TreeGrafter"/>
</dbReference>
<protein>
    <submittedName>
        <fullName evidence="14">Diacylglycerol kinase</fullName>
    </submittedName>
</protein>
<keyword evidence="8" id="KW-0067">ATP-binding</keyword>
<dbReference type="SUPFAM" id="SSF111331">
    <property type="entry name" value="NAD kinase/diacylglycerol kinase-like"/>
    <property type="match status" value="1"/>
</dbReference>
<keyword evidence="11" id="KW-0594">Phospholipid biosynthesis</keyword>
<keyword evidence="9" id="KW-0460">Magnesium</keyword>
<reference evidence="14 15" key="1">
    <citation type="submission" date="2018-03" db="EMBL/GenBank/DDBJ databases">
        <title>Genomic Encyclopedia of Archaeal and Bacterial Type Strains, Phase II (KMG-II): from individual species to whole genera.</title>
        <authorList>
            <person name="Goeker M."/>
        </authorList>
    </citation>
    <scope>NUCLEOTIDE SEQUENCE [LARGE SCALE GENOMIC DNA]</scope>
    <source>
        <strain evidence="14 15">DSM 45211</strain>
    </source>
</reference>
<evidence type="ECO:0000313" key="14">
    <source>
        <dbReference type="EMBL" id="PSL02210.1"/>
    </source>
</evidence>
<dbReference type="PROSITE" id="PS50146">
    <property type="entry name" value="DAGK"/>
    <property type="match status" value="1"/>
</dbReference>
<evidence type="ECO:0000256" key="12">
    <source>
        <dbReference type="ARBA" id="ARBA00023264"/>
    </source>
</evidence>
<keyword evidence="4" id="KW-0808">Transferase</keyword>
<dbReference type="InterPro" id="IPR050187">
    <property type="entry name" value="Lipid_Phosphate_FormReg"/>
</dbReference>
<sequence length="294" mass="30994">MSDEVALLVNPAAGRGRGARAGRRAAAALSEAGVPFRVLAGRDVREAGDLAAESVESGARALVVVGGDGMAHLGLQALGGADTPLGIIPAGTGNDLARALGLPLKDAAAAAAVVAGGVEREIDLGRTDGQWFAGVVAAGFDARVNDRVNRMRWPKGPRRYDVATFAELGVFRPIEYHIELDDEVLETEAMLVAVGNVPSYGGGLRITPEAEPDNGLFDVLIVAPVSRMTLVRAFNRVRRGTHLTYPFVSVHRAGRVKLDAPGITAYVDGERLGPLPRIFDLVPRAQRVYVPVAR</sequence>
<comment type="similarity">
    <text evidence="2">Belongs to the diacylglycerol/lipid kinase family.</text>
</comment>
<dbReference type="SMART" id="SM00046">
    <property type="entry name" value="DAGKc"/>
    <property type="match status" value="1"/>
</dbReference>
<dbReference type="GO" id="GO:0004143">
    <property type="term" value="F:ATP-dependent diacylglycerol kinase activity"/>
    <property type="evidence" value="ECO:0007669"/>
    <property type="project" value="TreeGrafter"/>
</dbReference>
<evidence type="ECO:0000313" key="15">
    <source>
        <dbReference type="Proteomes" id="UP000243528"/>
    </source>
</evidence>
<dbReference type="InterPro" id="IPR016064">
    <property type="entry name" value="NAD/diacylglycerol_kinase_sf"/>
</dbReference>
<comment type="caution">
    <text evidence="14">The sequence shown here is derived from an EMBL/GenBank/DDBJ whole genome shotgun (WGS) entry which is preliminary data.</text>
</comment>
<evidence type="ECO:0000256" key="5">
    <source>
        <dbReference type="ARBA" id="ARBA00022723"/>
    </source>
</evidence>
<dbReference type="Proteomes" id="UP000243528">
    <property type="component" value="Unassembled WGS sequence"/>
</dbReference>
<feature type="domain" description="DAGKc" evidence="13">
    <location>
        <begin position="1"/>
        <end position="131"/>
    </location>
</feature>
<dbReference type="EMBL" id="PYGE01000011">
    <property type="protein sequence ID" value="PSL02210.1"/>
    <property type="molecule type" value="Genomic_DNA"/>
</dbReference>
<keyword evidence="7 14" id="KW-0418">Kinase</keyword>
<evidence type="ECO:0000256" key="1">
    <source>
        <dbReference type="ARBA" id="ARBA00001946"/>
    </source>
</evidence>
<dbReference type="Gene3D" id="3.40.50.10330">
    <property type="entry name" value="Probable inorganic polyphosphate/atp-NAD kinase, domain 1"/>
    <property type="match status" value="1"/>
</dbReference>
<keyword evidence="12" id="KW-1208">Phospholipid metabolism</keyword>
<evidence type="ECO:0000256" key="6">
    <source>
        <dbReference type="ARBA" id="ARBA00022741"/>
    </source>
</evidence>
<evidence type="ECO:0000256" key="11">
    <source>
        <dbReference type="ARBA" id="ARBA00023209"/>
    </source>
</evidence>
<dbReference type="RefSeq" id="WP_106538203.1">
    <property type="nucleotide sequence ID" value="NZ_PYGE01000011.1"/>
</dbReference>
<keyword evidence="5" id="KW-0479">Metal-binding</keyword>
<evidence type="ECO:0000256" key="4">
    <source>
        <dbReference type="ARBA" id="ARBA00022679"/>
    </source>
</evidence>
<organism evidence="14 15">
    <name type="scientific">Haloactinopolyspora alba</name>
    <dbReference type="NCBI Taxonomy" id="648780"/>
    <lineage>
        <taxon>Bacteria</taxon>
        <taxon>Bacillati</taxon>
        <taxon>Actinomycetota</taxon>
        <taxon>Actinomycetes</taxon>
        <taxon>Jiangellales</taxon>
        <taxon>Jiangellaceae</taxon>
        <taxon>Haloactinopolyspora</taxon>
    </lineage>
</organism>
<evidence type="ECO:0000256" key="10">
    <source>
        <dbReference type="ARBA" id="ARBA00023098"/>
    </source>
</evidence>